<gene>
    <name evidence="2" type="ORF">CEXT_428281</name>
</gene>
<proteinExistence type="predicted"/>
<evidence type="ECO:0000256" key="1">
    <source>
        <dbReference type="SAM" id="MobiDB-lite"/>
    </source>
</evidence>
<protein>
    <submittedName>
        <fullName evidence="2">Uncharacterized protein</fullName>
    </submittedName>
</protein>
<feature type="region of interest" description="Disordered" evidence="1">
    <location>
        <begin position="15"/>
        <end position="41"/>
    </location>
</feature>
<comment type="caution">
    <text evidence="2">The sequence shown here is derived from an EMBL/GenBank/DDBJ whole genome shotgun (WGS) entry which is preliminary data.</text>
</comment>
<name>A0AAV4X736_CAEEX</name>
<sequence length="76" mass="8739">MFFFCCALRKKKKQPLLQPEPSAQGDSRGELRRGHIPLRSREQQFIEVPGGECRKVEDGKLKKPRCGWTKTSPRGQ</sequence>
<accession>A0AAV4X736</accession>
<evidence type="ECO:0000313" key="2">
    <source>
        <dbReference type="EMBL" id="GIY90478.1"/>
    </source>
</evidence>
<feature type="compositionally biased region" description="Basic and acidic residues" evidence="1">
    <location>
        <begin position="27"/>
        <end position="41"/>
    </location>
</feature>
<organism evidence="2 3">
    <name type="scientific">Caerostris extrusa</name>
    <name type="common">Bark spider</name>
    <name type="synonym">Caerostris bankana</name>
    <dbReference type="NCBI Taxonomy" id="172846"/>
    <lineage>
        <taxon>Eukaryota</taxon>
        <taxon>Metazoa</taxon>
        <taxon>Ecdysozoa</taxon>
        <taxon>Arthropoda</taxon>
        <taxon>Chelicerata</taxon>
        <taxon>Arachnida</taxon>
        <taxon>Araneae</taxon>
        <taxon>Araneomorphae</taxon>
        <taxon>Entelegynae</taxon>
        <taxon>Araneoidea</taxon>
        <taxon>Araneidae</taxon>
        <taxon>Caerostris</taxon>
    </lineage>
</organism>
<dbReference type="Proteomes" id="UP001054945">
    <property type="component" value="Unassembled WGS sequence"/>
</dbReference>
<dbReference type="AlphaFoldDB" id="A0AAV4X736"/>
<evidence type="ECO:0000313" key="3">
    <source>
        <dbReference type="Proteomes" id="UP001054945"/>
    </source>
</evidence>
<keyword evidence="3" id="KW-1185">Reference proteome</keyword>
<dbReference type="EMBL" id="BPLR01017322">
    <property type="protein sequence ID" value="GIY90478.1"/>
    <property type="molecule type" value="Genomic_DNA"/>
</dbReference>
<reference evidence="2 3" key="1">
    <citation type="submission" date="2021-06" db="EMBL/GenBank/DDBJ databases">
        <title>Caerostris extrusa draft genome.</title>
        <authorList>
            <person name="Kono N."/>
            <person name="Arakawa K."/>
        </authorList>
    </citation>
    <scope>NUCLEOTIDE SEQUENCE [LARGE SCALE GENOMIC DNA]</scope>
</reference>